<evidence type="ECO:0000313" key="2">
    <source>
        <dbReference type="EMBL" id="PWJ12909.1"/>
    </source>
</evidence>
<evidence type="ECO:0000313" key="3">
    <source>
        <dbReference type="EMBL" id="SSA50717.1"/>
    </source>
</evidence>
<protein>
    <submittedName>
        <fullName evidence="3">LPS sulfotransferase NodH</fullName>
    </submittedName>
</protein>
<dbReference type="GO" id="GO:0016740">
    <property type="term" value="F:transferase activity"/>
    <property type="evidence" value="ECO:0007669"/>
    <property type="project" value="UniProtKB-KW"/>
</dbReference>
<accession>A0A2Y9B6W1</accession>
<name>A0A2Y9B6W1_9RHOB</name>
<proteinExistence type="predicted"/>
<feature type="domain" description="Sulphotransferase Stf0" evidence="1">
    <location>
        <begin position="41"/>
        <end position="262"/>
    </location>
</feature>
<dbReference type="EMBL" id="UETC01000015">
    <property type="protein sequence ID" value="SSA50717.1"/>
    <property type="molecule type" value="Genomic_DNA"/>
</dbReference>
<dbReference type="SUPFAM" id="SSF52540">
    <property type="entry name" value="P-loop containing nucleoside triphosphate hydrolases"/>
    <property type="match status" value="1"/>
</dbReference>
<dbReference type="InterPro" id="IPR024628">
    <property type="entry name" value="Sulfotransferase_Stf0_dom"/>
</dbReference>
<dbReference type="OrthoDB" id="7855004at2"/>
<dbReference type="Proteomes" id="UP000245839">
    <property type="component" value="Unassembled WGS sequence"/>
</dbReference>
<dbReference type="AlphaFoldDB" id="A0A2Y9B6W1"/>
<dbReference type="Pfam" id="PF09037">
    <property type="entry name" value="Sulphotransf"/>
    <property type="match status" value="1"/>
</dbReference>
<dbReference type="Gene3D" id="3.40.50.300">
    <property type="entry name" value="P-loop containing nucleotide triphosphate hydrolases"/>
    <property type="match status" value="1"/>
</dbReference>
<evidence type="ECO:0000259" key="1">
    <source>
        <dbReference type="Pfam" id="PF09037"/>
    </source>
</evidence>
<evidence type="ECO:0000313" key="5">
    <source>
        <dbReference type="Proteomes" id="UP000251571"/>
    </source>
</evidence>
<organism evidence="3 5">
    <name type="scientific">Jannaschia seohaensis</name>
    <dbReference type="NCBI Taxonomy" id="475081"/>
    <lineage>
        <taxon>Bacteria</taxon>
        <taxon>Pseudomonadati</taxon>
        <taxon>Pseudomonadota</taxon>
        <taxon>Alphaproteobacteria</taxon>
        <taxon>Rhodobacterales</taxon>
        <taxon>Roseobacteraceae</taxon>
        <taxon>Jannaschia</taxon>
    </lineage>
</organism>
<dbReference type="EMBL" id="QGDJ01000015">
    <property type="protein sequence ID" value="PWJ12909.1"/>
    <property type="molecule type" value="Genomic_DNA"/>
</dbReference>
<dbReference type="InterPro" id="IPR027417">
    <property type="entry name" value="P-loop_NTPase"/>
</dbReference>
<dbReference type="RefSeq" id="WP_109566078.1">
    <property type="nucleotide sequence ID" value="NZ_QGDJ01000015.1"/>
</dbReference>
<reference evidence="2 4" key="2">
    <citation type="submission" date="2018-03" db="EMBL/GenBank/DDBJ databases">
        <title>Genomic Encyclopedia of Archaeal and Bacterial Type Strains, Phase II (KMG-II): from individual species to whole genera.</title>
        <authorList>
            <person name="Goeker M."/>
        </authorList>
    </citation>
    <scope>NUCLEOTIDE SEQUENCE [LARGE SCALE GENOMIC DNA]</scope>
    <source>
        <strain evidence="2 4">DSM 25227</strain>
    </source>
</reference>
<keyword evidence="4" id="KW-1185">Reference proteome</keyword>
<sequence length="293" mass="31813">MRRLIPARLRRRGPSFPAAPAPNLDRLAADLARPPAPLGWVLYFTPRSGASWLCDLATRSGLLGQPDQSFSPGTMARAAARYNARSLDEYCALLPRRQARGKVWGLAVSHPQIRSAFPSERAFLKRFGQLPALWLVRRDIVAQAVSLAKMRATGLAHAPYADAAAQKAADDAFAYDAAAIGAEMARLRGFEVATEAMFARAGIDPLRMSYEENVVHPRPHLIKLIGTHAGRAATRPPALEPGPHTRLATARSHAYAARFRAEEAAQVAEIEAARAPLIEAIRPYGPRNAPAIL</sequence>
<keyword evidence="3" id="KW-0808">Transferase</keyword>
<gene>
    <name evidence="2" type="ORF">BCF38_11545</name>
    <name evidence="3" type="ORF">SAMN05421539_11545</name>
</gene>
<evidence type="ECO:0000313" key="4">
    <source>
        <dbReference type="Proteomes" id="UP000245839"/>
    </source>
</evidence>
<reference evidence="3 5" key="1">
    <citation type="submission" date="2016-10" db="EMBL/GenBank/DDBJ databases">
        <authorList>
            <person name="Cai Z."/>
        </authorList>
    </citation>
    <scope>NUCLEOTIDE SEQUENCE [LARGE SCALE GENOMIC DNA]</scope>
    <source>
        <strain evidence="3 5">DSM 25227</strain>
    </source>
</reference>
<dbReference type="Proteomes" id="UP000251571">
    <property type="component" value="Unassembled WGS sequence"/>
</dbReference>